<name>A0A563E7Y0_9MICO</name>
<dbReference type="InterPro" id="IPR011650">
    <property type="entry name" value="Peptidase_M20_dimer"/>
</dbReference>
<dbReference type="Pfam" id="PF01546">
    <property type="entry name" value="Peptidase_M20"/>
    <property type="match status" value="1"/>
</dbReference>
<evidence type="ECO:0000313" key="5">
    <source>
        <dbReference type="Proteomes" id="UP000320244"/>
    </source>
</evidence>
<dbReference type="InterPro" id="IPR002933">
    <property type="entry name" value="Peptidase_M20"/>
</dbReference>
<feature type="binding site" evidence="2">
    <location>
        <position position="107"/>
    </location>
    <ligand>
        <name>Mn(2+)</name>
        <dbReference type="ChEBI" id="CHEBI:29035"/>
        <label>2</label>
    </ligand>
</feature>
<feature type="binding site" evidence="2">
    <location>
        <position position="169"/>
    </location>
    <ligand>
        <name>Mn(2+)</name>
        <dbReference type="ChEBI" id="CHEBI:29035"/>
        <label>2</label>
    </ligand>
</feature>
<dbReference type="EMBL" id="VCQV01000002">
    <property type="protein sequence ID" value="TWP38688.1"/>
    <property type="molecule type" value="Genomic_DNA"/>
</dbReference>
<dbReference type="NCBIfam" id="TIGR01891">
    <property type="entry name" value="amidohydrolases"/>
    <property type="match status" value="1"/>
</dbReference>
<keyword evidence="2" id="KW-0464">Manganese</keyword>
<evidence type="ECO:0000259" key="3">
    <source>
        <dbReference type="Pfam" id="PF07687"/>
    </source>
</evidence>
<dbReference type="OrthoDB" id="9777385at2"/>
<dbReference type="InterPro" id="IPR017439">
    <property type="entry name" value="Amidohydrolase"/>
</dbReference>
<reference evidence="4 5" key="2">
    <citation type="submission" date="2019-08" db="EMBL/GenBank/DDBJ databases">
        <title>Jejuicoccus antrihumi gen. nov., sp. nov., a new member of the family Dermacoccaceae isolated from a cave.</title>
        <authorList>
            <person name="Schumann P."/>
            <person name="Kim I.S."/>
        </authorList>
    </citation>
    <scope>NUCLEOTIDE SEQUENCE [LARGE SCALE GENOMIC DNA]</scope>
    <source>
        <strain evidence="4 5">C5-26</strain>
    </source>
</reference>
<keyword evidence="2" id="KW-0479">Metal-binding</keyword>
<feature type="binding site" evidence="2">
    <location>
        <position position="371"/>
    </location>
    <ligand>
        <name>Mn(2+)</name>
        <dbReference type="ChEBI" id="CHEBI:29035"/>
        <label>2</label>
    </ligand>
</feature>
<dbReference type="PIRSF" id="PIRSF005962">
    <property type="entry name" value="Pept_M20D_amidohydro"/>
    <property type="match status" value="1"/>
</dbReference>
<dbReference type="PANTHER" id="PTHR11014">
    <property type="entry name" value="PEPTIDASE M20 FAMILY MEMBER"/>
    <property type="match status" value="1"/>
</dbReference>
<feature type="binding site" evidence="2">
    <location>
        <position position="105"/>
    </location>
    <ligand>
        <name>Mn(2+)</name>
        <dbReference type="ChEBI" id="CHEBI:29035"/>
        <label>2</label>
    </ligand>
</feature>
<evidence type="ECO:0000256" key="1">
    <source>
        <dbReference type="ARBA" id="ARBA00022801"/>
    </source>
</evidence>
<keyword evidence="5" id="KW-1185">Reference proteome</keyword>
<dbReference type="Gene3D" id="3.30.70.360">
    <property type="match status" value="1"/>
</dbReference>
<evidence type="ECO:0000313" key="4">
    <source>
        <dbReference type="EMBL" id="TWP38688.1"/>
    </source>
</evidence>
<dbReference type="AlphaFoldDB" id="A0A563E7Y0"/>
<proteinExistence type="predicted"/>
<dbReference type="InterPro" id="IPR036264">
    <property type="entry name" value="Bact_exopeptidase_dim_dom"/>
</dbReference>
<dbReference type="FunFam" id="3.30.70.360:FF:000001">
    <property type="entry name" value="N-acetyldiaminopimelate deacetylase"/>
    <property type="match status" value="1"/>
</dbReference>
<dbReference type="GO" id="GO:0050118">
    <property type="term" value="F:N-acetyldiaminopimelate deacetylase activity"/>
    <property type="evidence" value="ECO:0007669"/>
    <property type="project" value="UniProtKB-ARBA"/>
</dbReference>
<dbReference type="SUPFAM" id="SSF53187">
    <property type="entry name" value="Zn-dependent exopeptidases"/>
    <property type="match status" value="1"/>
</dbReference>
<sequence>MRDDAAALSNDLIGLRHRLHQHPEIGLALPVTQQLVLEALDGLPLEITTGQALTSVTAVLRGGRTRDPAERAPAVLLRGDMDGLPVTEQTGLPYTSQVEGAMHACGHDLHTAMLVGAARLLSAHREELAGDVVFMFQPGEEGFDGAGHMIREGVLDAAGSRVDSAYGMHVYSTRFPRGSFTTRPGILMAASDGLEVTVHGRGGHGSMPHLSLDPVSVAAEIITALQTMVTRRMDVFDPVVITIGSFHAGTRRNIIPDDAAFEATIRTFSPASRDQLRELAPRLCQQIAAAHGLTADAKYHDEYPPTVNNSGHAAFAAGVVREVFGDRRFADLPHPSPGAEDFSRVLEEVPGCYLFLGAHAGDDPAGQANNHSPRAAFVDDVIPDGVLLHAQLAIRALERDANTRTGDAAR</sequence>
<feature type="binding site" evidence="2">
    <location>
        <position position="141"/>
    </location>
    <ligand>
        <name>Mn(2+)</name>
        <dbReference type="ChEBI" id="CHEBI:29035"/>
        <label>2</label>
    </ligand>
</feature>
<dbReference type="GO" id="GO:0046872">
    <property type="term" value="F:metal ion binding"/>
    <property type="evidence" value="ECO:0007669"/>
    <property type="project" value="UniProtKB-KW"/>
</dbReference>
<evidence type="ECO:0000256" key="2">
    <source>
        <dbReference type="PIRSR" id="PIRSR005962-1"/>
    </source>
</evidence>
<protein>
    <submittedName>
        <fullName evidence="4">Amidohydrolase</fullName>
    </submittedName>
</protein>
<comment type="cofactor">
    <cofactor evidence="2">
        <name>Mn(2+)</name>
        <dbReference type="ChEBI" id="CHEBI:29035"/>
    </cofactor>
    <text evidence="2">The Mn(2+) ion enhances activity.</text>
</comment>
<dbReference type="GO" id="GO:0019877">
    <property type="term" value="P:diaminopimelate biosynthetic process"/>
    <property type="evidence" value="ECO:0007669"/>
    <property type="project" value="UniProtKB-ARBA"/>
</dbReference>
<reference evidence="4 5" key="1">
    <citation type="submission" date="2019-05" db="EMBL/GenBank/DDBJ databases">
        <authorList>
            <person name="Lee S.D."/>
        </authorList>
    </citation>
    <scope>NUCLEOTIDE SEQUENCE [LARGE SCALE GENOMIC DNA]</scope>
    <source>
        <strain evidence="4 5">C5-26</strain>
    </source>
</reference>
<dbReference type="CDD" id="cd03886">
    <property type="entry name" value="M20_Acy1"/>
    <property type="match status" value="1"/>
</dbReference>
<keyword evidence="1 4" id="KW-0378">Hydrolase</keyword>
<feature type="domain" description="Peptidase M20 dimerisation" evidence="3">
    <location>
        <begin position="193"/>
        <end position="285"/>
    </location>
</feature>
<dbReference type="Gene3D" id="3.40.630.10">
    <property type="entry name" value="Zn peptidases"/>
    <property type="match status" value="1"/>
</dbReference>
<gene>
    <name evidence="4" type="ORF">FGL98_01705</name>
</gene>
<accession>A0A563E7Y0</accession>
<dbReference type="PANTHER" id="PTHR11014:SF63">
    <property type="entry name" value="METALLOPEPTIDASE, PUTATIVE (AFU_ORTHOLOGUE AFUA_6G09600)-RELATED"/>
    <property type="match status" value="1"/>
</dbReference>
<dbReference type="Pfam" id="PF07687">
    <property type="entry name" value="M20_dimer"/>
    <property type="match status" value="1"/>
</dbReference>
<comment type="caution">
    <text evidence="4">The sequence shown here is derived from an EMBL/GenBank/DDBJ whole genome shotgun (WGS) entry which is preliminary data.</text>
</comment>
<dbReference type="Proteomes" id="UP000320244">
    <property type="component" value="Unassembled WGS sequence"/>
</dbReference>
<dbReference type="SUPFAM" id="SSF55031">
    <property type="entry name" value="Bacterial exopeptidase dimerisation domain"/>
    <property type="match status" value="1"/>
</dbReference>
<organism evidence="4 5">
    <name type="scientific">Leekyejoonella antrihumi</name>
    <dbReference type="NCBI Taxonomy" id="1660198"/>
    <lineage>
        <taxon>Bacteria</taxon>
        <taxon>Bacillati</taxon>
        <taxon>Actinomycetota</taxon>
        <taxon>Actinomycetes</taxon>
        <taxon>Micrococcales</taxon>
        <taxon>Dermacoccaceae</taxon>
        <taxon>Leekyejoonella</taxon>
    </lineage>
</organism>